<evidence type="ECO:0000313" key="1">
    <source>
        <dbReference type="EMBL" id="DAE28286.1"/>
    </source>
</evidence>
<accession>A0A8S5RA41</accession>
<organism evidence="1">
    <name type="scientific">virus sp. ctRTq15</name>
    <dbReference type="NCBI Taxonomy" id="2828253"/>
    <lineage>
        <taxon>Viruses</taxon>
    </lineage>
</organism>
<protein>
    <submittedName>
        <fullName evidence="1">Uncharacterized protein</fullName>
    </submittedName>
</protein>
<reference evidence="1" key="1">
    <citation type="journal article" date="2021" name="Proc. Natl. Acad. Sci. U.S.A.">
        <title>A Catalog of Tens of Thousands of Viruses from Human Metagenomes Reveals Hidden Associations with Chronic Diseases.</title>
        <authorList>
            <person name="Tisza M.J."/>
            <person name="Buck C.B."/>
        </authorList>
    </citation>
    <scope>NUCLEOTIDE SEQUENCE</scope>
    <source>
        <strain evidence="1">CtRTq15</strain>
    </source>
</reference>
<proteinExistence type="predicted"/>
<name>A0A8S5RA41_9VIRU</name>
<sequence>MYNRHILINHKIFNKHIRESASRLNKFQKILKNRKRVRSYKCRAMNTKNWQCVLTIKWLIID</sequence>
<dbReference type="EMBL" id="BK059084">
    <property type="protein sequence ID" value="DAE28286.1"/>
    <property type="molecule type" value="Genomic_DNA"/>
</dbReference>